<dbReference type="PANTHER" id="PTHR33446:SF14">
    <property type="entry name" value="PROTEIN TONB"/>
    <property type="match status" value="1"/>
</dbReference>
<comment type="function">
    <text evidence="10">Interacts with outer membrane receptor proteins that carry out high-affinity binding and energy dependent uptake into the periplasmic space of specific substrates. It could act to transduce energy from the cytoplasmic membrane to specific energy-requiring processes in the outer membrane, resulting in the release into the periplasm of ligands bound by these outer membrane proteins.</text>
</comment>
<dbReference type="GO" id="GO:0015031">
    <property type="term" value="P:protein transport"/>
    <property type="evidence" value="ECO:0007669"/>
    <property type="project" value="UniProtKB-UniRule"/>
</dbReference>
<comment type="similarity">
    <text evidence="2 10">Belongs to the TonB family.</text>
</comment>
<evidence type="ECO:0000313" key="13">
    <source>
        <dbReference type="EMBL" id="QPB84217.1"/>
    </source>
</evidence>
<feature type="transmembrane region" description="Helical" evidence="10">
    <location>
        <begin position="22"/>
        <end position="44"/>
    </location>
</feature>
<keyword evidence="6 10" id="KW-0812">Transmembrane</keyword>
<evidence type="ECO:0000256" key="2">
    <source>
        <dbReference type="ARBA" id="ARBA00006555"/>
    </source>
</evidence>
<dbReference type="GO" id="GO:0030288">
    <property type="term" value="C:outer membrane-bounded periplasmic space"/>
    <property type="evidence" value="ECO:0007669"/>
    <property type="project" value="InterPro"/>
</dbReference>
<evidence type="ECO:0000256" key="10">
    <source>
        <dbReference type="RuleBase" id="RU362123"/>
    </source>
</evidence>
<dbReference type="InterPro" id="IPR037682">
    <property type="entry name" value="TonB_C"/>
</dbReference>
<dbReference type="PRINTS" id="PR01374">
    <property type="entry name" value="TONBPROTEIN"/>
</dbReference>
<evidence type="ECO:0000256" key="4">
    <source>
        <dbReference type="ARBA" id="ARBA00022475"/>
    </source>
</evidence>
<dbReference type="FunFam" id="3.30.1150.10:FF:000006">
    <property type="entry name" value="Protein TonB"/>
    <property type="match status" value="1"/>
</dbReference>
<dbReference type="AlphaFoldDB" id="A0A5S3UUV4"/>
<evidence type="ECO:0000313" key="14">
    <source>
        <dbReference type="Proteomes" id="UP000305729"/>
    </source>
</evidence>
<evidence type="ECO:0000256" key="6">
    <source>
        <dbReference type="ARBA" id="ARBA00022692"/>
    </source>
</evidence>
<evidence type="ECO:0000256" key="5">
    <source>
        <dbReference type="ARBA" id="ARBA00022519"/>
    </source>
</evidence>
<dbReference type="GO" id="GO:0005886">
    <property type="term" value="C:plasma membrane"/>
    <property type="evidence" value="ECO:0007669"/>
    <property type="project" value="UniProtKB-SubCell"/>
</dbReference>
<dbReference type="EMBL" id="CP045429">
    <property type="protein sequence ID" value="QPB84217.1"/>
    <property type="molecule type" value="Genomic_DNA"/>
</dbReference>
<dbReference type="Gene3D" id="3.30.1150.10">
    <property type="match status" value="1"/>
</dbReference>
<dbReference type="InterPro" id="IPR051045">
    <property type="entry name" value="TonB-dependent_transducer"/>
</dbReference>
<evidence type="ECO:0000256" key="11">
    <source>
        <dbReference type="SAM" id="MobiDB-lite"/>
    </source>
</evidence>
<protein>
    <recommendedName>
        <fullName evidence="10">Protein TonB</fullName>
    </recommendedName>
</protein>
<evidence type="ECO:0000256" key="9">
    <source>
        <dbReference type="ARBA" id="ARBA00023136"/>
    </source>
</evidence>
<keyword evidence="8 10" id="KW-1133">Transmembrane helix</keyword>
<comment type="subcellular location">
    <subcellularLocation>
        <location evidence="1 10">Cell inner membrane</location>
        <topology evidence="1 10">Single-pass membrane protein</topology>
        <orientation evidence="1 10">Periplasmic side</orientation>
    </subcellularLocation>
</comment>
<reference evidence="13 14" key="1">
    <citation type="submission" date="2019-10" db="EMBL/GenBank/DDBJ databases">
        <title>Pseudoalteromonas rubra S4059.</title>
        <authorList>
            <person name="Paulsen S."/>
            <person name="Wang X."/>
        </authorList>
    </citation>
    <scope>NUCLEOTIDE SEQUENCE [LARGE SCALE GENOMIC DNA]</scope>
    <source>
        <strain evidence="13 14">S4059</strain>
    </source>
</reference>
<dbReference type="InterPro" id="IPR003538">
    <property type="entry name" value="TonB"/>
</dbReference>
<name>A0A5S3UUV4_9GAMM</name>
<dbReference type="PANTHER" id="PTHR33446">
    <property type="entry name" value="PROTEIN TONB-RELATED"/>
    <property type="match status" value="1"/>
</dbReference>
<keyword evidence="3 10" id="KW-0813">Transport</keyword>
<evidence type="ECO:0000259" key="12">
    <source>
        <dbReference type="PROSITE" id="PS52015"/>
    </source>
</evidence>
<dbReference type="GO" id="GO:0031992">
    <property type="term" value="F:energy transducer activity"/>
    <property type="evidence" value="ECO:0007669"/>
    <property type="project" value="InterPro"/>
</dbReference>
<gene>
    <name evidence="13" type="ORF">CWC22_014970</name>
</gene>
<evidence type="ECO:0000256" key="1">
    <source>
        <dbReference type="ARBA" id="ARBA00004383"/>
    </source>
</evidence>
<keyword evidence="10" id="KW-0735">Signal-anchor</keyword>
<evidence type="ECO:0000256" key="8">
    <source>
        <dbReference type="ARBA" id="ARBA00022989"/>
    </source>
</evidence>
<feature type="region of interest" description="Disordered" evidence="11">
    <location>
        <begin position="69"/>
        <end position="94"/>
    </location>
</feature>
<dbReference type="GO" id="GO:0055085">
    <property type="term" value="P:transmembrane transport"/>
    <property type="evidence" value="ECO:0007669"/>
    <property type="project" value="InterPro"/>
</dbReference>
<feature type="compositionally biased region" description="Pro residues" evidence="11">
    <location>
        <begin position="78"/>
        <end position="91"/>
    </location>
</feature>
<dbReference type="Proteomes" id="UP000305729">
    <property type="component" value="Chromosome 1"/>
</dbReference>
<sequence>MLMNGQFLAEQSPRPYQTLNKVLLSFLGACGVTFAAFAFMQHLISQDLEFKQDPITYTPVFLPTLKQDSPVEIRDKLPPPPKPVPKAPPKPTVNAETPTVALNGLGSAPVVETGPIQMGSSMKPTDMQATPIVRIEPRYPAVAARDGTQGWVELHFTISETGEVVDARVANAEPKRVFNREALKALKRWKYRPQVVNGQPQRQPGQKVVLEFKLNQN</sequence>
<organism evidence="13 14">
    <name type="scientific">Pseudoalteromonas rubra</name>
    <dbReference type="NCBI Taxonomy" id="43658"/>
    <lineage>
        <taxon>Bacteria</taxon>
        <taxon>Pseudomonadati</taxon>
        <taxon>Pseudomonadota</taxon>
        <taxon>Gammaproteobacteria</taxon>
        <taxon>Alteromonadales</taxon>
        <taxon>Pseudoalteromonadaceae</taxon>
        <taxon>Pseudoalteromonas</taxon>
    </lineage>
</organism>
<keyword evidence="5 10" id="KW-0997">Cell inner membrane</keyword>
<dbReference type="Pfam" id="PF03544">
    <property type="entry name" value="TonB_C"/>
    <property type="match status" value="1"/>
</dbReference>
<evidence type="ECO:0000256" key="3">
    <source>
        <dbReference type="ARBA" id="ARBA00022448"/>
    </source>
</evidence>
<keyword evidence="4 10" id="KW-1003">Cell membrane</keyword>
<accession>A0A5S3UUV4</accession>
<proteinExistence type="inferred from homology"/>
<dbReference type="InterPro" id="IPR006260">
    <property type="entry name" value="TonB/TolA_C"/>
</dbReference>
<evidence type="ECO:0000256" key="7">
    <source>
        <dbReference type="ARBA" id="ARBA00022927"/>
    </source>
</evidence>
<dbReference type="PROSITE" id="PS52015">
    <property type="entry name" value="TONB_CTD"/>
    <property type="match status" value="1"/>
</dbReference>
<dbReference type="GO" id="GO:0015891">
    <property type="term" value="P:siderophore transport"/>
    <property type="evidence" value="ECO:0007669"/>
    <property type="project" value="InterPro"/>
</dbReference>
<keyword evidence="9 10" id="KW-0472">Membrane</keyword>
<keyword evidence="7 10" id="KW-0653">Protein transport</keyword>
<dbReference type="STRING" id="43658.AT705_07680"/>
<feature type="domain" description="TonB C-terminal" evidence="12">
    <location>
        <begin position="124"/>
        <end position="217"/>
    </location>
</feature>
<dbReference type="NCBIfam" id="TIGR01352">
    <property type="entry name" value="tonB_Cterm"/>
    <property type="match status" value="1"/>
</dbReference>
<dbReference type="SUPFAM" id="SSF74653">
    <property type="entry name" value="TolA/TonB C-terminal domain"/>
    <property type="match status" value="1"/>
</dbReference>